<evidence type="ECO:0000256" key="1">
    <source>
        <dbReference type="ARBA" id="ARBA00004141"/>
    </source>
</evidence>
<keyword evidence="6 13" id="KW-0472">Membrane</keyword>
<dbReference type="Proteomes" id="UP000319263">
    <property type="component" value="Chromosome"/>
</dbReference>
<organism evidence="15 16">
    <name type="scientific">Microlunatus elymi</name>
    <dbReference type="NCBI Taxonomy" id="2596828"/>
    <lineage>
        <taxon>Bacteria</taxon>
        <taxon>Bacillati</taxon>
        <taxon>Actinomycetota</taxon>
        <taxon>Actinomycetes</taxon>
        <taxon>Propionibacteriales</taxon>
        <taxon>Propionibacteriaceae</taxon>
        <taxon>Microlunatus</taxon>
    </lineage>
</organism>
<feature type="transmembrane region" description="Helical" evidence="13">
    <location>
        <begin position="209"/>
        <end position="235"/>
    </location>
</feature>
<dbReference type="Pfam" id="PF02096">
    <property type="entry name" value="60KD_IMP"/>
    <property type="match status" value="1"/>
</dbReference>
<evidence type="ECO:0000256" key="7">
    <source>
        <dbReference type="ARBA" id="ARBA00025034"/>
    </source>
</evidence>
<dbReference type="EMBL" id="CP041692">
    <property type="protein sequence ID" value="QDP96830.1"/>
    <property type="molecule type" value="Genomic_DNA"/>
</dbReference>
<sequence>MSILDPISHALAAVLAAAHSALTSLGADASTAVTWLLCLGAVVVLVRIALLPLAAHGVRVAHASARARPQLEQLTERFRDRKDPASRRAFLEERRRIAAEHRVPRFSVLPMLLQLPIWLALYHLISNVAGGHPVGAMGAGLVASLGGATLLGIRLTARGYFGAGPTHLLVVAGLAGLAAALSFATQKYFVTPNLIMTGQPATMVQLQQLMPLLSAAGLLIAAGVAPVALLIYWVINSAWTLGQSAVIWRWFPTPGSPAAARRSTGARATS</sequence>
<dbReference type="GO" id="GO:0005886">
    <property type="term" value="C:plasma membrane"/>
    <property type="evidence" value="ECO:0007669"/>
    <property type="project" value="TreeGrafter"/>
</dbReference>
<comment type="similarity">
    <text evidence="2">Belongs to the OXA1/ALB3/YidC family. Type 1 subfamily.</text>
</comment>
<proteinExistence type="inferred from homology"/>
<evidence type="ECO:0000313" key="16">
    <source>
        <dbReference type="Proteomes" id="UP000319263"/>
    </source>
</evidence>
<comment type="subcellular location">
    <subcellularLocation>
        <location evidence="1 12">Membrane</location>
        <topology evidence="1 12">Multi-pass membrane protein</topology>
    </subcellularLocation>
</comment>
<dbReference type="InterPro" id="IPR028055">
    <property type="entry name" value="YidC/Oxa/ALB_C"/>
</dbReference>
<dbReference type="GO" id="GO:0032977">
    <property type="term" value="F:membrane insertase activity"/>
    <property type="evidence" value="ECO:0007669"/>
    <property type="project" value="InterPro"/>
</dbReference>
<evidence type="ECO:0000256" key="3">
    <source>
        <dbReference type="ARBA" id="ARBA00015325"/>
    </source>
</evidence>
<evidence type="ECO:0000256" key="11">
    <source>
        <dbReference type="ARBA" id="ARBA00033342"/>
    </source>
</evidence>
<dbReference type="OrthoDB" id="3771955at2"/>
<protein>
    <recommendedName>
        <fullName evidence="3">Membrane protein insertase YidC</fullName>
    </recommendedName>
    <alternativeName>
        <fullName evidence="11">Foldase YidC</fullName>
    </alternativeName>
    <alternativeName>
        <fullName evidence="10">Membrane integrase YidC</fullName>
    </alternativeName>
    <alternativeName>
        <fullName evidence="9">Membrane protein YidC</fullName>
    </alternativeName>
</protein>
<evidence type="ECO:0000256" key="2">
    <source>
        <dbReference type="ARBA" id="ARBA00010527"/>
    </source>
</evidence>
<evidence type="ECO:0000259" key="14">
    <source>
        <dbReference type="Pfam" id="PF02096"/>
    </source>
</evidence>
<keyword evidence="4 12" id="KW-0812">Transmembrane</keyword>
<evidence type="ECO:0000313" key="15">
    <source>
        <dbReference type="EMBL" id="QDP96830.1"/>
    </source>
</evidence>
<feature type="transmembrane region" description="Helical" evidence="13">
    <location>
        <begin position="137"/>
        <end position="156"/>
    </location>
</feature>
<dbReference type="InterPro" id="IPR001708">
    <property type="entry name" value="YidC/ALB3/OXA1/COX18"/>
</dbReference>
<evidence type="ECO:0000256" key="12">
    <source>
        <dbReference type="RuleBase" id="RU003945"/>
    </source>
</evidence>
<dbReference type="PANTHER" id="PTHR12428:SF65">
    <property type="entry name" value="CYTOCHROME C OXIDASE ASSEMBLY PROTEIN COX18, MITOCHONDRIAL"/>
    <property type="match status" value="1"/>
</dbReference>
<reference evidence="15 16" key="1">
    <citation type="submission" date="2019-07" db="EMBL/GenBank/DDBJ databases">
        <title>Microlunatus dokdonensis sp. nov. isolated from the rhizospheric soil of the wild plant Elymus tsukushiensis.</title>
        <authorList>
            <person name="Ghim S.-Y."/>
            <person name="Hwang Y.-J."/>
            <person name="Son J.-S."/>
            <person name="Shin J.-H."/>
        </authorList>
    </citation>
    <scope>NUCLEOTIDE SEQUENCE [LARGE SCALE GENOMIC DNA]</scope>
    <source>
        <strain evidence="15 16">KUDC0627</strain>
    </source>
</reference>
<keyword evidence="16" id="KW-1185">Reference proteome</keyword>
<gene>
    <name evidence="15" type="primary">yidC</name>
    <name evidence="15" type="ORF">FOE78_13735</name>
</gene>
<comment type="function">
    <text evidence="7">Required for the insertion and/or proper folding and/or complex formation of integral membrane proteins into the membrane. Involved in integration of membrane proteins that insert both dependently and independently of the Sec translocase complex, as well as at least some lipoproteins. Aids folding of multispanning membrane proteins.</text>
</comment>
<evidence type="ECO:0000256" key="4">
    <source>
        <dbReference type="ARBA" id="ARBA00022692"/>
    </source>
</evidence>
<dbReference type="AlphaFoldDB" id="A0A516Q083"/>
<evidence type="ECO:0000256" key="5">
    <source>
        <dbReference type="ARBA" id="ARBA00022989"/>
    </source>
</evidence>
<accession>A0A516Q083</accession>
<evidence type="ECO:0000256" key="10">
    <source>
        <dbReference type="ARBA" id="ARBA00033245"/>
    </source>
</evidence>
<evidence type="ECO:0000256" key="9">
    <source>
        <dbReference type="ARBA" id="ARBA00031538"/>
    </source>
</evidence>
<keyword evidence="5 13" id="KW-1133">Transmembrane helix</keyword>
<comment type="subunit">
    <text evidence="8">Interacts with the Sec translocase complex via SecD. Specifically interacts with transmembrane segments of nascent integral membrane proteins during membrane integration.</text>
</comment>
<dbReference type="GO" id="GO:0051205">
    <property type="term" value="P:protein insertion into membrane"/>
    <property type="evidence" value="ECO:0007669"/>
    <property type="project" value="TreeGrafter"/>
</dbReference>
<feature type="transmembrane region" description="Helical" evidence="13">
    <location>
        <begin position="168"/>
        <end position="189"/>
    </location>
</feature>
<name>A0A516Q083_9ACTN</name>
<evidence type="ECO:0000256" key="13">
    <source>
        <dbReference type="SAM" id="Phobius"/>
    </source>
</evidence>
<evidence type="ECO:0000256" key="8">
    <source>
        <dbReference type="ARBA" id="ARBA00026028"/>
    </source>
</evidence>
<feature type="domain" description="Membrane insertase YidC/Oxa/ALB C-terminal" evidence="14">
    <location>
        <begin position="37"/>
        <end position="247"/>
    </location>
</feature>
<feature type="transmembrane region" description="Helical" evidence="13">
    <location>
        <begin position="103"/>
        <end position="125"/>
    </location>
</feature>
<evidence type="ECO:0000256" key="6">
    <source>
        <dbReference type="ARBA" id="ARBA00023136"/>
    </source>
</evidence>
<dbReference type="PANTHER" id="PTHR12428">
    <property type="entry name" value="OXA1"/>
    <property type="match status" value="1"/>
</dbReference>
<dbReference type="RefSeq" id="WP_143986792.1">
    <property type="nucleotide sequence ID" value="NZ_CP041692.1"/>
</dbReference>
<dbReference type="NCBIfam" id="TIGR03592">
    <property type="entry name" value="yidC_oxa1_cterm"/>
    <property type="match status" value="1"/>
</dbReference>
<feature type="transmembrane region" description="Helical" evidence="13">
    <location>
        <begin position="33"/>
        <end position="58"/>
    </location>
</feature>
<dbReference type="KEGG" id="mik:FOE78_13735"/>